<proteinExistence type="predicted"/>
<protein>
    <recommendedName>
        <fullName evidence="3">DUF1844 domain-containing protein</fullName>
    </recommendedName>
</protein>
<evidence type="ECO:0000313" key="2">
    <source>
        <dbReference type="Proteomes" id="UP000776276"/>
    </source>
</evidence>
<sequence>MTDKPNIDGDQADEDEPFDVQAARHTAYIHAVAQIAATGAFQAIRALHRRGMMDAEDLAPLHETVSLLRDALCPALLDADREMFEALIAEIPR</sequence>
<organism evidence="1 2">
    <name type="scientific">Sphingomonas quercus</name>
    <dbReference type="NCBI Taxonomy" id="2842451"/>
    <lineage>
        <taxon>Bacteria</taxon>
        <taxon>Pseudomonadati</taxon>
        <taxon>Pseudomonadota</taxon>
        <taxon>Alphaproteobacteria</taxon>
        <taxon>Sphingomonadales</taxon>
        <taxon>Sphingomonadaceae</taxon>
        <taxon>Sphingomonas</taxon>
    </lineage>
</organism>
<dbReference type="EMBL" id="JAHKRT010000006">
    <property type="protein sequence ID" value="MBU3078547.1"/>
    <property type="molecule type" value="Genomic_DNA"/>
</dbReference>
<evidence type="ECO:0008006" key="3">
    <source>
        <dbReference type="Google" id="ProtNLM"/>
    </source>
</evidence>
<accession>A0ABS6BLR1</accession>
<name>A0ABS6BLR1_9SPHN</name>
<comment type="caution">
    <text evidence="1">The sequence shown here is derived from an EMBL/GenBank/DDBJ whole genome shotgun (WGS) entry which is preliminary data.</text>
</comment>
<dbReference type="Proteomes" id="UP000776276">
    <property type="component" value="Unassembled WGS sequence"/>
</dbReference>
<gene>
    <name evidence="1" type="ORF">KOF26_11775</name>
</gene>
<evidence type="ECO:0000313" key="1">
    <source>
        <dbReference type="EMBL" id="MBU3078547.1"/>
    </source>
</evidence>
<dbReference type="RefSeq" id="WP_216324994.1">
    <property type="nucleotide sequence ID" value="NZ_JAHKRT010000006.1"/>
</dbReference>
<reference evidence="1 2" key="1">
    <citation type="submission" date="2021-06" db="EMBL/GenBank/DDBJ databases">
        <title>Sphingomonas sp. XMGL2, whole genome shotgun sequencing project.</title>
        <authorList>
            <person name="Zhao G."/>
            <person name="Shen L."/>
        </authorList>
    </citation>
    <scope>NUCLEOTIDE SEQUENCE [LARGE SCALE GENOMIC DNA]</scope>
    <source>
        <strain evidence="1 2">XMGL2</strain>
    </source>
</reference>
<keyword evidence="2" id="KW-1185">Reference proteome</keyword>